<dbReference type="AlphaFoldDB" id="H1VJF8"/>
<dbReference type="RefSeq" id="XP_018150598.1">
    <property type="nucleotide sequence ID" value="XM_018309355.1"/>
</dbReference>
<accession>H1VJF8</accession>
<dbReference type="GeneID" id="28873462"/>
<dbReference type="EMBL" id="LTAN01000011">
    <property type="protein sequence ID" value="OBR02080.1"/>
    <property type="molecule type" value="Genomic_DNA"/>
</dbReference>
<reference evidence="5" key="3">
    <citation type="submission" date="2016-02" db="EMBL/GenBank/DDBJ databases">
        <title>Resequencing and annotation of the Colletotrichum higginsianum genome.</title>
        <authorList>
            <person name="O'Connell R."/>
            <person name="Zambounis A."/>
            <person name="Thon M."/>
            <person name="Dallery J.-F."/>
        </authorList>
    </citation>
    <scope>NUCLEOTIDE SEQUENCE [LARGE SCALE GENOMIC DNA]</scope>
    <source>
        <strain evidence="5">IMI 349063</strain>
    </source>
</reference>
<sequence length="158" mass="16698">MHPSFLSLAACFVLAVGANPVKPGSVDEGGSRSRCGVVAFEGNGKVWMVHSKADGLILPKGGYDSDKDSNMEDCVVREAKEEAGVDVIRSSIVALSVDDGSVHWFKCKVSGHGTRTDASLEGRKPPRALPVADAMTELKKDSKGKKKGMQKALKAATK</sequence>
<dbReference type="EMBL" id="LTAN01000011">
    <property type="protein sequence ID" value="OBR02210.1"/>
    <property type="molecule type" value="Genomic_DNA"/>
</dbReference>
<dbReference type="Proteomes" id="UP000092177">
    <property type="component" value="Chromosome 11"/>
</dbReference>
<gene>
    <name evidence="4" type="ORF">CH063_10944</name>
    <name evidence="5" type="ORF">CH63R_14381</name>
    <name evidence="6" type="ORF">CH63R_14511</name>
</gene>
<protein>
    <submittedName>
        <fullName evidence="5">Nudix domain-containing protein</fullName>
    </submittedName>
</protein>
<dbReference type="Proteomes" id="UP000007174">
    <property type="component" value="Unassembled WGS sequence"/>
</dbReference>
<evidence type="ECO:0000313" key="4">
    <source>
        <dbReference type="EMBL" id="CCF40361.1"/>
    </source>
</evidence>
<evidence type="ECO:0000256" key="1">
    <source>
        <dbReference type="SAM" id="MobiDB-lite"/>
    </source>
</evidence>
<dbReference type="InterPro" id="IPR000086">
    <property type="entry name" value="NUDIX_hydrolase_dom"/>
</dbReference>
<dbReference type="EMBL" id="CACQ02004030">
    <property type="protein sequence ID" value="CCF40361.1"/>
    <property type="molecule type" value="Genomic_DNA"/>
</dbReference>
<dbReference type="InterPro" id="IPR015797">
    <property type="entry name" value="NUDIX_hydrolase-like_dom_sf"/>
</dbReference>
<feature type="region of interest" description="Disordered" evidence="1">
    <location>
        <begin position="113"/>
        <end position="158"/>
    </location>
</feature>
<feature type="domain" description="Nudix hydrolase" evidence="3">
    <location>
        <begin position="30"/>
        <end position="154"/>
    </location>
</feature>
<organism evidence="4 7">
    <name type="scientific">Colletotrichum higginsianum (strain IMI 349063)</name>
    <name type="common">Crucifer anthracnose fungus</name>
    <dbReference type="NCBI Taxonomy" id="759273"/>
    <lineage>
        <taxon>Eukaryota</taxon>
        <taxon>Fungi</taxon>
        <taxon>Dikarya</taxon>
        <taxon>Ascomycota</taxon>
        <taxon>Pezizomycotina</taxon>
        <taxon>Sordariomycetes</taxon>
        <taxon>Hypocreomycetidae</taxon>
        <taxon>Glomerellales</taxon>
        <taxon>Glomerellaceae</taxon>
        <taxon>Colletotrichum</taxon>
        <taxon>Colletotrichum destructivum species complex</taxon>
    </lineage>
</organism>
<keyword evidence="2" id="KW-0732">Signal</keyword>
<feature type="compositionally biased region" description="Basic and acidic residues" evidence="1">
    <location>
        <begin position="114"/>
        <end position="124"/>
    </location>
</feature>
<keyword evidence="8" id="KW-1185">Reference proteome</keyword>
<dbReference type="VEuPathDB" id="FungiDB:CH63R_14381"/>
<dbReference type="STRING" id="759273.H1VJF8"/>
<reference evidence="7" key="2">
    <citation type="journal article" date="2012" name="Nat. Genet.">
        <title>Lifestyle transitions in plant pathogenic Colletotrichum fungi deciphered by genome and transcriptome analyses.</title>
        <authorList>
            <person name="O'Connell R.J."/>
            <person name="Thon M.R."/>
            <person name="Hacquard S."/>
            <person name="Amyotte S.G."/>
            <person name="Kleemann J."/>
            <person name="Torres M.F."/>
            <person name="Damm U."/>
            <person name="Buiate E.A."/>
            <person name="Epstein L."/>
            <person name="Alkan N."/>
            <person name="Altmueller J."/>
            <person name="Alvarado-Balderrama L."/>
            <person name="Bauser C.A."/>
            <person name="Becker C."/>
            <person name="Birren B.W."/>
            <person name="Chen Z."/>
            <person name="Choi J."/>
            <person name="Crouch J.A."/>
            <person name="Duvick J.P."/>
            <person name="Farman M.A."/>
            <person name="Gan P."/>
            <person name="Heiman D."/>
            <person name="Henrissat B."/>
            <person name="Howard R.J."/>
            <person name="Kabbage M."/>
            <person name="Koch C."/>
            <person name="Kracher B."/>
            <person name="Kubo Y."/>
            <person name="Law A.D."/>
            <person name="Lebrun M.-H."/>
            <person name="Lee Y.-H."/>
            <person name="Miyara I."/>
            <person name="Moore N."/>
            <person name="Neumann U."/>
            <person name="Nordstroem K."/>
            <person name="Panaccione D.G."/>
            <person name="Panstruga R."/>
            <person name="Place M."/>
            <person name="Proctor R.H."/>
            <person name="Prusky D."/>
            <person name="Rech G."/>
            <person name="Reinhardt R."/>
            <person name="Rollins J.A."/>
            <person name="Rounsley S."/>
            <person name="Schardl C.L."/>
            <person name="Schwartz D.C."/>
            <person name="Shenoy N."/>
            <person name="Shirasu K."/>
            <person name="Sikhakolli U.R."/>
            <person name="Stueber K."/>
            <person name="Sukno S.A."/>
            <person name="Sweigard J.A."/>
            <person name="Takano Y."/>
            <person name="Takahara H."/>
            <person name="Trail F."/>
            <person name="van der Does H.C."/>
            <person name="Voll L.M."/>
            <person name="Will I."/>
            <person name="Young S."/>
            <person name="Zeng Q."/>
            <person name="Zhang J."/>
            <person name="Zhou S."/>
            <person name="Dickman M.B."/>
            <person name="Schulze-Lefert P."/>
            <person name="Ver Loren van Themaat E."/>
            <person name="Ma L.-J."/>
            <person name="Vaillancourt L.J."/>
        </authorList>
    </citation>
    <scope>NUCLEOTIDE SEQUENCE [LARGE SCALE GENOMIC DNA]</scope>
    <source>
        <strain evidence="7">IMI 349063</strain>
    </source>
</reference>
<dbReference type="VEuPathDB" id="FungiDB:CH63R_14511"/>
<dbReference type="eggNOG" id="ENOG502RNQP">
    <property type="taxonomic scope" value="Eukaryota"/>
</dbReference>
<feature type="signal peptide" evidence="2">
    <location>
        <begin position="1"/>
        <end position="18"/>
    </location>
</feature>
<dbReference type="SUPFAM" id="SSF55811">
    <property type="entry name" value="Nudix"/>
    <property type="match status" value="1"/>
</dbReference>
<reference evidence="4" key="1">
    <citation type="submission" date="2011-12" db="EMBL/GenBank/DDBJ databases">
        <title>The genome sequence of Colletotrichum higginsianum IMI 34906.</title>
        <authorList>
            <person name="Ma L.-J."/>
            <person name="O'Connell R."/>
            <person name="van Themaat E.V.L."/>
            <person name="Stueber K."/>
            <person name="Young S.K."/>
            <person name="Zeng Q."/>
            <person name="Gargeya S."/>
            <person name="Fitzgerald M."/>
            <person name="Haas B."/>
            <person name="Abouelleil A."/>
            <person name="Alvarado L."/>
            <person name="Arachchi H.M."/>
            <person name="Berlin A."/>
            <person name="Chapman S.B."/>
            <person name="Gearin G."/>
            <person name="Goldberg J."/>
            <person name="Griggs A."/>
            <person name="Gujja S."/>
            <person name="Hansen M."/>
            <person name="Heiman D."/>
            <person name="Howarth C."/>
            <person name="Larimer J."/>
            <person name="Lui A."/>
            <person name="MacDonald P.J.P."/>
            <person name="McCowen C."/>
            <person name="Montmayeur A."/>
            <person name="Murphy C."/>
            <person name="Neiman D."/>
            <person name="Pearson M."/>
            <person name="Priest M."/>
            <person name="Roberts A."/>
            <person name="Saif S."/>
            <person name="Shea T."/>
            <person name="Sisk P."/>
            <person name="Stolte C."/>
            <person name="Sykes S."/>
            <person name="Wortman J."/>
            <person name="Nusbaum C."/>
            <person name="Birren B."/>
        </authorList>
    </citation>
    <scope>NUCLEOTIDE SEQUENCE</scope>
    <source>
        <strain evidence="4">IMI 349063</strain>
    </source>
</reference>
<reference evidence="8" key="4">
    <citation type="journal article" date="2017" name="BMC Genomics">
        <title>Gapless genome assembly of Colletotrichum higginsianum reveals chromosome structure and association of transposable elements with secondary metabolite gene clusters.</title>
        <authorList>
            <person name="Dallery J.-F."/>
            <person name="Lapalu N."/>
            <person name="Zampounis A."/>
            <person name="Pigne S."/>
            <person name="Luyten I."/>
            <person name="Amselem J."/>
            <person name="Wittenberg A.H.J."/>
            <person name="Zhou S."/>
            <person name="de Queiroz M.V."/>
            <person name="Robin G.P."/>
            <person name="Auger A."/>
            <person name="Hainaut M."/>
            <person name="Henrissat B."/>
            <person name="Kim K.-T."/>
            <person name="Lee Y.-H."/>
            <person name="Lespinet O."/>
            <person name="Schwartz D.C."/>
            <person name="Thon M.R."/>
            <person name="O'Connell R.J."/>
        </authorList>
    </citation>
    <scope>NUCLEOTIDE SEQUENCE [LARGE SCALE GENOMIC DNA]</scope>
    <source>
        <strain evidence="8">IMI 349063</strain>
    </source>
</reference>
<feature type="chain" id="PRO_5010497694" evidence="2">
    <location>
        <begin position="19"/>
        <end position="158"/>
    </location>
</feature>
<dbReference type="KEGG" id="chig:CH63R_14511"/>
<dbReference type="RefSeq" id="XP_018150728.1">
    <property type="nucleotide sequence ID" value="XM_018309485.1"/>
</dbReference>
<evidence type="ECO:0000313" key="7">
    <source>
        <dbReference type="Proteomes" id="UP000007174"/>
    </source>
</evidence>
<evidence type="ECO:0000313" key="5">
    <source>
        <dbReference type="EMBL" id="OBR02080.1"/>
    </source>
</evidence>
<evidence type="ECO:0000313" key="8">
    <source>
        <dbReference type="Proteomes" id="UP000092177"/>
    </source>
</evidence>
<dbReference type="Pfam" id="PF00293">
    <property type="entry name" value="NUDIX"/>
    <property type="match status" value="1"/>
</dbReference>
<dbReference type="PROSITE" id="PS51462">
    <property type="entry name" value="NUDIX"/>
    <property type="match status" value="1"/>
</dbReference>
<dbReference type="GeneID" id="28873592"/>
<dbReference type="CDD" id="cd02883">
    <property type="entry name" value="NUDIX_Hydrolase"/>
    <property type="match status" value="1"/>
</dbReference>
<dbReference type="HOGENOM" id="CLU_1677777_0_0_1"/>
<name>H1VJF8_COLHI</name>
<evidence type="ECO:0000256" key="2">
    <source>
        <dbReference type="SAM" id="SignalP"/>
    </source>
</evidence>
<dbReference type="KEGG" id="chig:CH63R_14381"/>
<proteinExistence type="predicted"/>
<evidence type="ECO:0000259" key="3">
    <source>
        <dbReference type="PROSITE" id="PS51462"/>
    </source>
</evidence>
<evidence type="ECO:0000313" key="6">
    <source>
        <dbReference type="EMBL" id="OBR02210.1"/>
    </source>
</evidence>
<dbReference type="Gene3D" id="3.90.79.10">
    <property type="entry name" value="Nucleoside Triphosphate Pyrophosphohydrolase"/>
    <property type="match status" value="1"/>
</dbReference>